<comment type="caution">
    <text evidence="4">The sequence shown here is derived from an EMBL/GenBank/DDBJ whole genome shotgun (WGS) entry which is preliminary data.</text>
</comment>
<evidence type="ECO:0000313" key="4">
    <source>
        <dbReference type="EMBL" id="KAH9292306.1"/>
    </source>
</evidence>
<dbReference type="Proteomes" id="UP000824469">
    <property type="component" value="Unassembled WGS sequence"/>
</dbReference>
<proteinExistence type="predicted"/>
<dbReference type="EMBL" id="JAHRHJ020003186">
    <property type="protein sequence ID" value="KAH9292306.1"/>
    <property type="molecule type" value="Genomic_DNA"/>
</dbReference>
<dbReference type="GO" id="GO:0000785">
    <property type="term" value="C:chromatin"/>
    <property type="evidence" value="ECO:0007669"/>
    <property type="project" value="TreeGrafter"/>
</dbReference>
<keyword evidence="5" id="KW-1185">Reference proteome</keyword>
<evidence type="ECO:0000259" key="3">
    <source>
        <dbReference type="SMART" id="SM00761"/>
    </source>
</evidence>
<name>A0AA38C472_TAXCH</name>
<gene>
    <name evidence="4" type="ORF">KI387_042505</name>
</gene>
<feature type="compositionally biased region" description="Basic and acidic residues" evidence="2">
    <location>
        <begin position="12"/>
        <end position="52"/>
    </location>
</feature>
<feature type="domain" description="Histone deacetylase interacting" evidence="3">
    <location>
        <begin position="87"/>
        <end position="156"/>
    </location>
</feature>
<evidence type="ECO:0000256" key="1">
    <source>
        <dbReference type="ARBA" id="ARBA00022491"/>
    </source>
</evidence>
<dbReference type="GO" id="GO:0000122">
    <property type="term" value="P:negative regulation of transcription by RNA polymerase II"/>
    <property type="evidence" value="ECO:0007669"/>
    <property type="project" value="TreeGrafter"/>
</dbReference>
<feature type="region of interest" description="Disordered" evidence="2">
    <location>
        <begin position="1"/>
        <end position="73"/>
    </location>
</feature>
<dbReference type="PANTHER" id="PTHR12346:SF0">
    <property type="entry name" value="SIN3A, ISOFORM G"/>
    <property type="match status" value="1"/>
</dbReference>
<reference evidence="4 5" key="1">
    <citation type="journal article" date="2021" name="Nat. Plants">
        <title>The Taxus genome provides insights into paclitaxel biosynthesis.</title>
        <authorList>
            <person name="Xiong X."/>
            <person name="Gou J."/>
            <person name="Liao Q."/>
            <person name="Li Y."/>
            <person name="Zhou Q."/>
            <person name="Bi G."/>
            <person name="Li C."/>
            <person name="Du R."/>
            <person name="Wang X."/>
            <person name="Sun T."/>
            <person name="Guo L."/>
            <person name="Liang H."/>
            <person name="Lu P."/>
            <person name="Wu Y."/>
            <person name="Zhang Z."/>
            <person name="Ro D.K."/>
            <person name="Shang Y."/>
            <person name="Huang S."/>
            <person name="Yan J."/>
        </authorList>
    </citation>
    <scope>NUCLEOTIDE SEQUENCE [LARGE SCALE GENOMIC DNA]</scope>
    <source>
        <strain evidence="4">Ta-2019</strain>
    </source>
</reference>
<accession>A0AA38C472</accession>
<organism evidence="4 5">
    <name type="scientific">Taxus chinensis</name>
    <name type="common">Chinese yew</name>
    <name type="synonym">Taxus wallichiana var. chinensis</name>
    <dbReference type="NCBI Taxonomy" id="29808"/>
    <lineage>
        <taxon>Eukaryota</taxon>
        <taxon>Viridiplantae</taxon>
        <taxon>Streptophyta</taxon>
        <taxon>Embryophyta</taxon>
        <taxon>Tracheophyta</taxon>
        <taxon>Spermatophyta</taxon>
        <taxon>Pinopsida</taxon>
        <taxon>Pinidae</taxon>
        <taxon>Conifers II</taxon>
        <taxon>Cupressales</taxon>
        <taxon>Taxaceae</taxon>
        <taxon>Taxus</taxon>
    </lineage>
</organism>
<dbReference type="AlphaFoldDB" id="A0AA38C472"/>
<sequence>LYWGEGSIPKPVKMEKDREKDRERDRERVKDEREKDRDHERDREKERERPDKPTNYGAKDSSSHKVSLLSNKEKYMNKPISELDLSNCERCTPSYRLLPKNYPKPPASHRTDLAVSVLNDHWVSVTSGSEDYSFKHMRKNQYEESLFRCEDDRFGLY</sequence>
<dbReference type="Pfam" id="PF08295">
    <property type="entry name" value="Sin3_corepress"/>
    <property type="match status" value="1"/>
</dbReference>
<dbReference type="PANTHER" id="PTHR12346">
    <property type="entry name" value="SIN3B-RELATED"/>
    <property type="match status" value="1"/>
</dbReference>
<evidence type="ECO:0000256" key="2">
    <source>
        <dbReference type="SAM" id="MobiDB-lite"/>
    </source>
</evidence>
<feature type="non-terminal residue" evidence="4">
    <location>
        <position position="1"/>
    </location>
</feature>
<keyword evidence="1" id="KW-0678">Repressor</keyword>
<evidence type="ECO:0000313" key="5">
    <source>
        <dbReference type="Proteomes" id="UP000824469"/>
    </source>
</evidence>
<dbReference type="InterPro" id="IPR039774">
    <property type="entry name" value="Sin3-like"/>
</dbReference>
<dbReference type="InterPro" id="IPR013194">
    <property type="entry name" value="HDAC_interact_dom"/>
</dbReference>
<dbReference type="SMART" id="SM00761">
    <property type="entry name" value="HDAC_interact"/>
    <property type="match status" value="1"/>
</dbReference>
<protein>
    <recommendedName>
        <fullName evidence="3">Histone deacetylase interacting domain-containing protein</fullName>
    </recommendedName>
</protein>
<dbReference type="GO" id="GO:0003714">
    <property type="term" value="F:transcription corepressor activity"/>
    <property type="evidence" value="ECO:0007669"/>
    <property type="project" value="InterPro"/>
</dbReference>
<dbReference type="GO" id="GO:0000118">
    <property type="term" value="C:histone deacetylase complex"/>
    <property type="evidence" value="ECO:0007669"/>
    <property type="project" value="TreeGrafter"/>
</dbReference>